<evidence type="ECO:0000313" key="2">
    <source>
        <dbReference type="EMBL" id="SKC11680.1"/>
    </source>
</evidence>
<keyword evidence="3" id="KW-1185">Reference proteome</keyword>
<name>A0A0Q3KKN7_9HYPH</name>
<reference evidence="1 3" key="1">
    <citation type="submission" date="2015-10" db="EMBL/GenBank/DDBJ databases">
        <title>Draft genome of Bosea thiooxidans.</title>
        <authorList>
            <person name="Wang X."/>
        </authorList>
    </citation>
    <scope>NUCLEOTIDE SEQUENCE [LARGE SCALE GENOMIC DNA]</scope>
    <source>
        <strain evidence="1 3">CGMCC 9174</strain>
    </source>
</reference>
<dbReference type="EMBL" id="LMAR01000042">
    <property type="protein sequence ID" value="KQK30131.1"/>
    <property type="molecule type" value="Genomic_DNA"/>
</dbReference>
<dbReference type="AlphaFoldDB" id="A0A0Q3KKN7"/>
<organism evidence="1 3">
    <name type="scientific">Bosea thiooxidans</name>
    <dbReference type="NCBI Taxonomy" id="53254"/>
    <lineage>
        <taxon>Bacteria</taxon>
        <taxon>Pseudomonadati</taxon>
        <taxon>Pseudomonadota</taxon>
        <taxon>Alphaproteobacteria</taxon>
        <taxon>Hyphomicrobiales</taxon>
        <taxon>Boseaceae</taxon>
        <taxon>Bosea</taxon>
    </lineage>
</organism>
<dbReference type="RefSeq" id="WP_055728535.1">
    <property type="nucleotide sequence ID" value="NZ_FUYX01000015.1"/>
</dbReference>
<protein>
    <submittedName>
        <fullName evidence="1">Uncharacterized protein</fullName>
    </submittedName>
</protein>
<dbReference type="Proteomes" id="UP000190130">
    <property type="component" value="Unassembled WGS sequence"/>
</dbReference>
<accession>A0A0Q3KKN7</accession>
<gene>
    <name evidence="1" type="ORF">ARD30_14850</name>
    <name evidence="2" type="ORF">SAMN05660750_04385</name>
</gene>
<dbReference type="Proteomes" id="UP000051562">
    <property type="component" value="Unassembled WGS sequence"/>
</dbReference>
<evidence type="ECO:0000313" key="4">
    <source>
        <dbReference type="Proteomes" id="UP000190130"/>
    </source>
</evidence>
<reference evidence="2 4" key="2">
    <citation type="submission" date="2017-02" db="EMBL/GenBank/DDBJ databases">
        <authorList>
            <person name="Peterson S.W."/>
        </authorList>
    </citation>
    <scope>NUCLEOTIDE SEQUENCE [LARGE SCALE GENOMIC DNA]</scope>
    <source>
        <strain evidence="2 4">DSM 9653</strain>
    </source>
</reference>
<evidence type="ECO:0000313" key="3">
    <source>
        <dbReference type="Proteomes" id="UP000051562"/>
    </source>
</evidence>
<dbReference type="OrthoDB" id="8163060at2"/>
<proteinExistence type="predicted"/>
<evidence type="ECO:0000313" key="1">
    <source>
        <dbReference type="EMBL" id="KQK30131.1"/>
    </source>
</evidence>
<sequence length="84" mass="9062">MHSGTGTLILRNGRRLPLVYKFGSDHGDTRAGYLFCDTSDVDPAILCERMHVLCDDGTEVVVAVTHSSDRYLAITGRVAPKAAA</sequence>
<dbReference type="EMBL" id="FUYX01000015">
    <property type="protein sequence ID" value="SKC11680.1"/>
    <property type="molecule type" value="Genomic_DNA"/>
</dbReference>